<reference evidence="2" key="1">
    <citation type="journal article" date="2016" name="Nat. Biotechnol.">
        <title>Sequencing wild and cultivated cassava and related species reveals extensive interspecific hybridization and genetic diversity.</title>
        <authorList>
            <person name="Bredeson J.V."/>
            <person name="Lyons J.B."/>
            <person name="Prochnik S.E."/>
            <person name="Wu G.A."/>
            <person name="Ha C.M."/>
            <person name="Edsinger-Gonzales E."/>
            <person name="Grimwood J."/>
            <person name="Schmutz J."/>
            <person name="Rabbi I.Y."/>
            <person name="Egesi C."/>
            <person name="Nauluvula P."/>
            <person name="Lebot V."/>
            <person name="Ndunguru J."/>
            <person name="Mkamilo G."/>
            <person name="Bart R.S."/>
            <person name="Setter T.L."/>
            <person name="Gleadow R.M."/>
            <person name="Kulakow P."/>
            <person name="Ferguson M.E."/>
            <person name="Rounsley S."/>
            <person name="Rokhsar D.S."/>
        </authorList>
    </citation>
    <scope>NUCLEOTIDE SEQUENCE [LARGE SCALE GENOMIC DNA]</scope>
    <source>
        <strain evidence="2">cv. AM560-2</strain>
    </source>
</reference>
<protein>
    <submittedName>
        <fullName evidence="1">Uncharacterized protein</fullName>
    </submittedName>
</protein>
<comment type="caution">
    <text evidence="1">The sequence shown here is derived from an EMBL/GenBank/DDBJ whole genome shotgun (WGS) entry which is preliminary data.</text>
</comment>
<organism evidence="1 2">
    <name type="scientific">Manihot esculenta</name>
    <name type="common">Cassava</name>
    <name type="synonym">Jatropha manihot</name>
    <dbReference type="NCBI Taxonomy" id="3983"/>
    <lineage>
        <taxon>Eukaryota</taxon>
        <taxon>Viridiplantae</taxon>
        <taxon>Streptophyta</taxon>
        <taxon>Embryophyta</taxon>
        <taxon>Tracheophyta</taxon>
        <taxon>Spermatophyta</taxon>
        <taxon>Magnoliopsida</taxon>
        <taxon>eudicotyledons</taxon>
        <taxon>Gunneridae</taxon>
        <taxon>Pentapetalae</taxon>
        <taxon>rosids</taxon>
        <taxon>fabids</taxon>
        <taxon>Malpighiales</taxon>
        <taxon>Euphorbiaceae</taxon>
        <taxon>Crotonoideae</taxon>
        <taxon>Manihoteae</taxon>
        <taxon>Manihot</taxon>
    </lineage>
</organism>
<name>A0ACB7HNS5_MANES</name>
<evidence type="ECO:0000313" key="2">
    <source>
        <dbReference type="Proteomes" id="UP000091857"/>
    </source>
</evidence>
<dbReference type="EMBL" id="CM004391">
    <property type="protein sequence ID" value="KAG8653453.1"/>
    <property type="molecule type" value="Genomic_DNA"/>
</dbReference>
<keyword evidence="2" id="KW-1185">Reference proteome</keyword>
<dbReference type="Proteomes" id="UP000091857">
    <property type="component" value="Chromosome 5"/>
</dbReference>
<proteinExistence type="predicted"/>
<accession>A0ACB7HNS5</accession>
<sequence length="105" mass="12268">MRKTKKPEKKFLNIHETRLFVLGCSNTQAQVLHHINIQRNITKNSTSLTVISLQFLPSHRLQWLPLCHLLLSPHSPFFLHHHSLLQYKYAPLLLCLTSILLLKLL</sequence>
<evidence type="ECO:0000313" key="1">
    <source>
        <dbReference type="EMBL" id="KAG8653453.1"/>
    </source>
</evidence>
<gene>
    <name evidence="1" type="ORF">MANES_05G022401v8</name>
</gene>